<feature type="compositionally biased region" description="Low complexity" evidence="1">
    <location>
        <begin position="112"/>
        <end position="124"/>
    </location>
</feature>
<evidence type="ECO:0000313" key="3">
    <source>
        <dbReference type="Proteomes" id="UP001301731"/>
    </source>
</evidence>
<dbReference type="Proteomes" id="UP001301731">
    <property type="component" value="Chromosome"/>
</dbReference>
<dbReference type="InterPro" id="IPR027417">
    <property type="entry name" value="P-loop_NTPase"/>
</dbReference>
<proteinExistence type="predicted"/>
<gene>
    <name evidence="2" type="ORF">R2D22_34875</name>
</gene>
<protein>
    <submittedName>
        <fullName evidence="2">Uncharacterized protein</fullName>
    </submittedName>
</protein>
<feature type="compositionally biased region" description="Basic and acidic residues" evidence="1">
    <location>
        <begin position="100"/>
        <end position="111"/>
    </location>
</feature>
<organism evidence="2 3">
    <name type="scientific">Streptomyces solicathayae</name>
    <dbReference type="NCBI Taxonomy" id="3081768"/>
    <lineage>
        <taxon>Bacteria</taxon>
        <taxon>Bacillati</taxon>
        <taxon>Actinomycetota</taxon>
        <taxon>Actinomycetes</taxon>
        <taxon>Kitasatosporales</taxon>
        <taxon>Streptomycetaceae</taxon>
        <taxon>Streptomyces</taxon>
    </lineage>
</organism>
<keyword evidence="3" id="KW-1185">Reference proteome</keyword>
<sequence length="700" mass="73633">MGTPECGRGAPHGLVGRDEETVALRRLLARHRVVTVAGPVGVGKSRLAATVRAGLARVPGRRVVLVRWPGTKPGAPGALTAAVVEAAAGGRRRRAGSGMRETRTRETRTGETRTGSGPDGPRAAGACADAAVRRRVEAIGPAVHGLAAVRDLAERWRDADVLLLLDDIDPVHAECVGLVQSLLEHVPTLRVLVTARKPLGLGGEGVLRLASLGAEPSPGRCLPPAVELFLERARDAGVDADGLDPVDLRAVTDVCRALGGLPLAIELAAAQLDRHGAAGLAHRVAEHQLWLNAPHAAVPRHRSLRDAVAAAYVLCDREERIVWGRAGILAGPFDESTAVFVCTGGGLDESTVPACLARLAAVGVLTFERDPGGTREPRYRMAPAARDFGRERLAAARESEVAAERRAIHVQRTAAVAENLWSTGCQAQAVRLVQDEADDLRAALAHAPQQPERAEAALEAVLDLWFWWVVYDARDEGRRHLAELLPLCRPDSPLTARGMWLAAWLSVASGADEAAELLRHAWPAAVLAGDDATVGRIAHVQGVLALYDGDRDRAAGHFTEAAETIPLLAPGGLSAAVSLAALAVTRAGDDPRSARRAARRALTLPGIRGDAWACLVARYALALVDHRDGRTGRAWRRGRRILAHLDSRLPAPHGTAAVRQLLADIESGAAGTVLLPTVSGGGTAPQLPALTATGTAGPHS</sequence>
<dbReference type="Gene3D" id="3.40.50.300">
    <property type="entry name" value="P-loop containing nucleotide triphosphate hydrolases"/>
    <property type="match status" value="1"/>
</dbReference>
<dbReference type="PANTHER" id="PTHR47691:SF3">
    <property type="entry name" value="HTH-TYPE TRANSCRIPTIONAL REGULATOR RV0890C-RELATED"/>
    <property type="match status" value="1"/>
</dbReference>
<feature type="region of interest" description="Disordered" evidence="1">
    <location>
        <begin position="90"/>
        <end position="124"/>
    </location>
</feature>
<accession>A0ABZ0M3D6</accession>
<dbReference type="PANTHER" id="PTHR47691">
    <property type="entry name" value="REGULATOR-RELATED"/>
    <property type="match status" value="1"/>
</dbReference>
<reference evidence="2 3" key="1">
    <citation type="submission" date="2023-10" db="EMBL/GenBank/DDBJ databases">
        <title>The genome sequence of Streptomyces sp. HUAS YS2.</title>
        <authorList>
            <person name="Mo P."/>
        </authorList>
    </citation>
    <scope>NUCLEOTIDE SEQUENCE [LARGE SCALE GENOMIC DNA]</scope>
    <source>
        <strain evidence="2 3">HUAS YS2</strain>
    </source>
</reference>
<dbReference type="EMBL" id="CP137573">
    <property type="protein sequence ID" value="WOX26289.1"/>
    <property type="molecule type" value="Genomic_DNA"/>
</dbReference>
<dbReference type="RefSeq" id="WP_318109245.1">
    <property type="nucleotide sequence ID" value="NZ_CP137573.1"/>
</dbReference>
<evidence type="ECO:0000256" key="1">
    <source>
        <dbReference type="SAM" id="MobiDB-lite"/>
    </source>
</evidence>
<dbReference type="SUPFAM" id="SSF52540">
    <property type="entry name" value="P-loop containing nucleoside triphosphate hydrolases"/>
    <property type="match status" value="1"/>
</dbReference>
<name>A0ABZ0M3D6_9ACTN</name>
<evidence type="ECO:0000313" key="2">
    <source>
        <dbReference type="EMBL" id="WOX26289.1"/>
    </source>
</evidence>